<dbReference type="PROSITE" id="PS50096">
    <property type="entry name" value="IQ"/>
    <property type="match status" value="1"/>
</dbReference>
<evidence type="ECO:0000313" key="1">
    <source>
        <dbReference type="EMBL" id="CBZ29992.1"/>
    </source>
</evidence>
<dbReference type="CDD" id="cd23767">
    <property type="entry name" value="IQCD"/>
    <property type="match status" value="1"/>
</dbReference>
<reference evidence="1 2" key="1">
    <citation type="journal article" date="2011" name="Genome Res.">
        <title>Chromosome and gene copy number variation allow major structural change between species and strains of Leishmania.</title>
        <authorList>
            <person name="Rogers M.B."/>
            <person name="Hilley J.D."/>
            <person name="Dickens N.J."/>
            <person name="Wilkes J."/>
            <person name="Bates P.A."/>
            <person name="Depledge D.P."/>
            <person name="Harris D."/>
            <person name="Her Y."/>
            <person name="Herzyk P."/>
            <person name="Imamura H."/>
            <person name="Otto T.D."/>
            <person name="Sanders M."/>
            <person name="Seeger K."/>
            <person name="Dujardin J.C."/>
            <person name="Berriman M."/>
            <person name="Smith D.F."/>
            <person name="Hertz-Fowler C."/>
            <person name="Mottram J.C."/>
        </authorList>
    </citation>
    <scope>NUCLEOTIDE SEQUENCE [LARGE SCALE GENOMIC DNA]</scope>
    <source>
        <strain evidence="1 2">MHOM/GT/2001/U1103</strain>
    </source>
</reference>
<proteinExistence type="predicted"/>
<dbReference type="VEuPathDB" id="TriTrypDB:LmxM.32.1880"/>
<organism evidence="1 2">
    <name type="scientific">Leishmania mexicana (strain MHOM/GT/2001/U1103)</name>
    <dbReference type="NCBI Taxonomy" id="929439"/>
    <lineage>
        <taxon>Eukaryota</taxon>
        <taxon>Discoba</taxon>
        <taxon>Euglenozoa</taxon>
        <taxon>Kinetoplastea</taxon>
        <taxon>Metakinetoplastina</taxon>
        <taxon>Trypanosomatida</taxon>
        <taxon>Trypanosomatidae</taxon>
        <taxon>Leishmaniinae</taxon>
        <taxon>Leishmania</taxon>
    </lineage>
</organism>
<sequence>MSENLDRWDAYRLFCISATAVDGDKGELQDRLGIVDEYLTEYEVLCRAFHKAHRTTHVQEIRRLLEDEAEDRRFLNEDTDSLPWKLFITISFAYAQALVVEHETAMRHGIVAAYTASFTELLFPYETLQRMRLTWEALDSLALKACIVGQYGVREGQLARTSIPGYTAASTYPPSARAAAAAAAVHSLLAEEHQERQEMIEARRQRVAASLLLLASYEKFRSFASASVCGMGLLPQLRSNFASTARQALDNSATRIQSTYRGYRVRAVRARS</sequence>
<protein>
    <submittedName>
        <fullName evidence="1">Uncharacterized protein</fullName>
    </submittedName>
</protein>
<dbReference type="OrthoDB" id="265641at2759"/>
<keyword evidence="2" id="KW-1185">Reference proteome</keyword>
<dbReference type="GeneID" id="13452047"/>
<dbReference type="AlphaFoldDB" id="E9B424"/>
<dbReference type="Proteomes" id="UP000007259">
    <property type="component" value="Chromosome 32"/>
</dbReference>
<dbReference type="PhylomeDB" id="E9B424"/>
<dbReference type="KEGG" id="lmi:LMXM_32_1880"/>
<dbReference type="EMBL" id="FR799585">
    <property type="protein sequence ID" value="CBZ29992.1"/>
    <property type="molecule type" value="Genomic_DNA"/>
</dbReference>
<dbReference type="RefSeq" id="XP_003878441.1">
    <property type="nucleotide sequence ID" value="XM_003878392.1"/>
</dbReference>
<dbReference type="OMA" id="MRLTWEA"/>
<gene>
    <name evidence="1" type="ORF">LMXM_32_1880</name>
</gene>
<accession>E9B424</accession>
<name>E9B424_LEIMU</name>
<evidence type="ECO:0000313" key="2">
    <source>
        <dbReference type="Proteomes" id="UP000007259"/>
    </source>
</evidence>